<name>A0A848NW82_9RALS</name>
<organism evidence="1 2">
    <name type="scientific">Ralstonia insidiosa</name>
    <dbReference type="NCBI Taxonomy" id="190721"/>
    <lineage>
        <taxon>Bacteria</taxon>
        <taxon>Pseudomonadati</taxon>
        <taxon>Pseudomonadota</taxon>
        <taxon>Betaproteobacteria</taxon>
        <taxon>Burkholderiales</taxon>
        <taxon>Burkholderiaceae</taxon>
        <taxon>Ralstonia</taxon>
    </lineage>
</organism>
<evidence type="ECO:0000313" key="2">
    <source>
        <dbReference type="Proteomes" id="UP000575469"/>
    </source>
</evidence>
<dbReference type="AlphaFoldDB" id="A0A848NW82"/>
<reference evidence="1 2" key="1">
    <citation type="submission" date="2020-04" db="EMBL/GenBank/DDBJ databases">
        <title>Ralstonia insidiosa genome sequencing and assembly.</title>
        <authorList>
            <person name="Martins R.C.R."/>
            <person name="Perdigao-Neto L.V."/>
            <person name="Levin A.S.S."/>
            <person name="Costa S.F."/>
        </authorList>
    </citation>
    <scope>NUCLEOTIDE SEQUENCE [LARGE SCALE GENOMIC DNA]</scope>
    <source>
        <strain evidence="1 2">5047</strain>
    </source>
</reference>
<proteinExistence type="predicted"/>
<dbReference type="RefSeq" id="WP_169339503.1">
    <property type="nucleotide sequence ID" value="NZ_JABBZM010000004.1"/>
</dbReference>
<dbReference type="Proteomes" id="UP000575469">
    <property type="component" value="Unassembled WGS sequence"/>
</dbReference>
<evidence type="ECO:0000313" key="1">
    <source>
        <dbReference type="EMBL" id="NMV37345.1"/>
    </source>
</evidence>
<comment type="caution">
    <text evidence="1">The sequence shown here is derived from an EMBL/GenBank/DDBJ whole genome shotgun (WGS) entry which is preliminary data.</text>
</comment>
<gene>
    <name evidence="1" type="ORF">HGR00_05455</name>
</gene>
<protein>
    <submittedName>
        <fullName evidence="1">Uncharacterized protein</fullName>
    </submittedName>
</protein>
<accession>A0A848NW82</accession>
<sequence>MLMSQNAVSSRTTPAVIPVDTTVVAVLGMRGVPAFSFAHRGTQLGRATGWRGHAQFAATVAKTRNTSAAAPLV</sequence>
<dbReference type="EMBL" id="JABBZM010000004">
    <property type="protein sequence ID" value="NMV37345.1"/>
    <property type="molecule type" value="Genomic_DNA"/>
</dbReference>